<name>A0ABP6W394_9ACTN</name>
<evidence type="ECO:0000256" key="1">
    <source>
        <dbReference type="SAM" id="SignalP"/>
    </source>
</evidence>
<protein>
    <submittedName>
        <fullName evidence="2">Uncharacterized protein</fullName>
    </submittedName>
</protein>
<comment type="caution">
    <text evidence="2">The sequence shown here is derived from an EMBL/GenBank/DDBJ whole genome shotgun (WGS) entry which is preliminary data.</text>
</comment>
<accession>A0ABP6W394</accession>
<proteinExistence type="predicted"/>
<gene>
    <name evidence="2" type="ORF">GCM10022419_027510</name>
</gene>
<organism evidence="2 3">
    <name type="scientific">Nonomuraea rosea</name>
    <dbReference type="NCBI Taxonomy" id="638574"/>
    <lineage>
        <taxon>Bacteria</taxon>
        <taxon>Bacillati</taxon>
        <taxon>Actinomycetota</taxon>
        <taxon>Actinomycetes</taxon>
        <taxon>Streptosporangiales</taxon>
        <taxon>Streptosporangiaceae</taxon>
        <taxon>Nonomuraea</taxon>
    </lineage>
</organism>
<reference evidence="3" key="1">
    <citation type="journal article" date="2019" name="Int. J. Syst. Evol. Microbiol.">
        <title>The Global Catalogue of Microorganisms (GCM) 10K type strain sequencing project: providing services to taxonomists for standard genome sequencing and annotation.</title>
        <authorList>
            <consortium name="The Broad Institute Genomics Platform"/>
            <consortium name="The Broad Institute Genome Sequencing Center for Infectious Disease"/>
            <person name="Wu L."/>
            <person name="Ma J."/>
        </authorList>
    </citation>
    <scope>NUCLEOTIDE SEQUENCE [LARGE SCALE GENOMIC DNA]</scope>
    <source>
        <strain evidence="3">JCM 17326</strain>
    </source>
</reference>
<dbReference type="EMBL" id="BAABDQ010000004">
    <property type="protein sequence ID" value="GAA3545762.1"/>
    <property type="molecule type" value="Genomic_DNA"/>
</dbReference>
<dbReference type="RefSeq" id="WP_345561665.1">
    <property type="nucleotide sequence ID" value="NZ_BAABDQ010000004.1"/>
</dbReference>
<keyword evidence="3" id="KW-1185">Reference proteome</keyword>
<keyword evidence="1" id="KW-0732">Signal</keyword>
<feature type="chain" id="PRO_5046414500" evidence="1">
    <location>
        <begin position="33"/>
        <end position="181"/>
    </location>
</feature>
<evidence type="ECO:0000313" key="3">
    <source>
        <dbReference type="Proteomes" id="UP001500630"/>
    </source>
</evidence>
<feature type="signal peptide" evidence="1">
    <location>
        <begin position="1"/>
        <end position="32"/>
    </location>
</feature>
<evidence type="ECO:0000313" key="2">
    <source>
        <dbReference type="EMBL" id="GAA3545762.1"/>
    </source>
</evidence>
<sequence>MRNPLERAPLRVGVIAAVALAGGLLTSSPAGATAVTGERAVAAVTLTADPAAAARPRNGRILYHRLGGGAGSLKIKNGSSRDGVVTLVKGKTKAVSIYVRARSTASIRDVRDGTYRIYFTTGYRFSTSKHRFTRAAIYQRFNDKLRFSTTATRRTIWTLTLNPVKGGNARTSSVNPKDFPA</sequence>
<dbReference type="Proteomes" id="UP001500630">
    <property type="component" value="Unassembled WGS sequence"/>
</dbReference>